<dbReference type="SUPFAM" id="SSF56059">
    <property type="entry name" value="Glutathione synthetase ATP-binding domain-like"/>
    <property type="match status" value="1"/>
</dbReference>
<keyword evidence="3 4" id="KW-0067">ATP-binding</keyword>
<dbReference type="Pfam" id="PF13535">
    <property type="entry name" value="ATP-grasp_4"/>
    <property type="match status" value="1"/>
</dbReference>
<evidence type="ECO:0000256" key="3">
    <source>
        <dbReference type="ARBA" id="ARBA00022840"/>
    </source>
</evidence>
<comment type="caution">
    <text evidence="6">The sequence shown here is derived from an EMBL/GenBank/DDBJ whole genome shotgun (WGS) entry which is preliminary data.</text>
</comment>
<dbReference type="InterPro" id="IPR011761">
    <property type="entry name" value="ATP-grasp"/>
</dbReference>
<dbReference type="PANTHER" id="PTHR43585:SF2">
    <property type="entry name" value="ATP-GRASP ENZYME FSQD"/>
    <property type="match status" value="1"/>
</dbReference>
<dbReference type="GO" id="GO:0016874">
    <property type="term" value="F:ligase activity"/>
    <property type="evidence" value="ECO:0007669"/>
    <property type="project" value="UniProtKB-KW"/>
</dbReference>
<dbReference type="GO" id="GO:0046872">
    <property type="term" value="F:metal ion binding"/>
    <property type="evidence" value="ECO:0007669"/>
    <property type="project" value="InterPro"/>
</dbReference>
<dbReference type="GO" id="GO:0005524">
    <property type="term" value="F:ATP binding"/>
    <property type="evidence" value="ECO:0007669"/>
    <property type="project" value="UniProtKB-UniRule"/>
</dbReference>
<evidence type="ECO:0000313" key="7">
    <source>
        <dbReference type="Proteomes" id="UP000460949"/>
    </source>
</evidence>
<name>A0A845DVV8_9BACI</name>
<keyword evidence="1" id="KW-0436">Ligase</keyword>
<evidence type="ECO:0000259" key="5">
    <source>
        <dbReference type="PROSITE" id="PS50975"/>
    </source>
</evidence>
<keyword evidence="2 4" id="KW-0547">Nucleotide-binding</keyword>
<dbReference type="AlphaFoldDB" id="A0A845DVV8"/>
<proteinExistence type="predicted"/>
<organism evidence="6 7">
    <name type="scientific">Halobacillus litoralis</name>
    <dbReference type="NCBI Taxonomy" id="45668"/>
    <lineage>
        <taxon>Bacteria</taxon>
        <taxon>Bacillati</taxon>
        <taxon>Bacillota</taxon>
        <taxon>Bacilli</taxon>
        <taxon>Bacillales</taxon>
        <taxon>Bacillaceae</taxon>
        <taxon>Halobacillus</taxon>
    </lineage>
</organism>
<accession>A0A845DVV8</accession>
<gene>
    <name evidence="6" type="ORF">GLW04_13530</name>
</gene>
<dbReference type="PROSITE" id="PS50975">
    <property type="entry name" value="ATP_GRASP"/>
    <property type="match status" value="1"/>
</dbReference>
<evidence type="ECO:0000313" key="6">
    <source>
        <dbReference type="EMBL" id="MYL20919.1"/>
    </source>
</evidence>
<dbReference type="Gene3D" id="3.30.470.20">
    <property type="entry name" value="ATP-grasp fold, B domain"/>
    <property type="match status" value="1"/>
</dbReference>
<evidence type="ECO:0000256" key="1">
    <source>
        <dbReference type="ARBA" id="ARBA00022598"/>
    </source>
</evidence>
<sequence>MGAGELYERQRWPIYIKSKKMRRKRMLRRVIMLIIDEQTVSPILVQTALKHRLPIYYKDDERPLDIKEHSKILTNSESCLQMLQHHHPEHIHTKVSQLVKNKARFRGMVADLDEDYNFKLVTVDELLCTKKENVPFPVVIKPNRGYSSVGVYIVKEEKEWDQAVQRLYSDLLLSRSMYSDAVLDSEQIIIEGYIEGQEYALDCYYDEAGEPVILNILKRRFAHDQDTSDRIYYTSSLILDEVRDQALDYLRLLNDRLHLQNYPFHIEMRKNETGVIPIEMNPLRFAGAGTTDVSHYAYDINSALSYFKGVNPDWETIVNRADEAYYGFFCAEVPVQISMNLIQSIEHDKLKEQFSDVMEYRVIQSAGDRTFAVIFFRTHCLKELDRLLTLDLEPFLTMKPVKEAVR</sequence>
<protein>
    <submittedName>
        <fullName evidence="6">ATP-grasp domain-containing protein</fullName>
    </submittedName>
</protein>
<reference evidence="6 7" key="1">
    <citation type="submission" date="2019-11" db="EMBL/GenBank/DDBJ databases">
        <title>Genome sequences of 17 halophilic strains isolated from different environments.</title>
        <authorList>
            <person name="Furrow R.E."/>
        </authorList>
    </citation>
    <scope>NUCLEOTIDE SEQUENCE [LARGE SCALE GENOMIC DNA]</scope>
    <source>
        <strain evidence="6 7">22511_23_Filter</strain>
    </source>
</reference>
<evidence type="ECO:0000256" key="4">
    <source>
        <dbReference type="PROSITE-ProRule" id="PRU00409"/>
    </source>
</evidence>
<dbReference type="EMBL" id="WMET01000003">
    <property type="protein sequence ID" value="MYL20919.1"/>
    <property type="molecule type" value="Genomic_DNA"/>
</dbReference>
<dbReference type="InterPro" id="IPR052032">
    <property type="entry name" value="ATP-dep_AA_Ligase"/>
</dbReference>
<evidence type="ECO:0000256" key="2">
    <source>
        <dbReference type="ARBA" id="ARBA00022741"/>
    </source>
</evidence>
<feature type="domain" description="ATP-grasp" evidence="5">
    <location>
        <begin position="104"/>
        <end position="311"/>
    </location>
</feature>
<dbReference type="Proteomes" id="UP000460949">
    <property type="component" value="Unassembled WGS sequence"/>
</dbReference>
<dbReference type="PANTHER" id="PTHR43585">
    <property type="entry name" value="FUMIPYRROLE BIOSYNTHESIS PROTEIN C"/>
    <property type="match status" value="1"/>
</dbReference>